<feature type="transmembrane region" description="Helical" evidence="1">
    <location>
        <begin position="159"/>
        <end position="177"/>
    </location>
</feature>
<evidence type="ECO:0000259" key="2">
    <source>
        <dbReference type="Pfam" id="PF09925"/>
    </source>
</evidence>
<comment type="caution">
    <text evidence="3">The sequence shown here is derived from an EMBL/GenBank/DDBJ whole genome shotgun (WGS) entry which is preliminary data.</text>
</comment>
<proteinExistence type="predicted"/>
<evidence type="ECO:0000313" key="4">
    <source>
        <dbReference type="Proteomes" id="UP000309561"/>
    </source>
</evidence>
<dbReference type="RefSeq" id="WP_137012489.1">
    <property type="nucleotide sequence ID" value="NZ_SZPX01000002.1"/>
</dbReference>
<accession>A0A4U2ZBE9</accession>
<feature type="transmembrane region" description="Helical" evidence="1">
    <location>
        <begin position="133"/>
        <end position="153"/>
    </location>
</feature>
<feature type="transmembrane region" description="Helical" evidence="1">
    <location>
        <begin position="273"/>
        <end position="291"/>
    </location>
</feature>
<dbReference type="OrthoDB" id="1120077at2"/>
<feature type="transmembrane region" description="Helical" evidence="1">
    <location>
        <begin position="303"/>
        <end position="319"/>
    </location>
</feature>
<dbReference type="InterPro" id="IPR018677">
    <property type="entry name" value="DUF2157"/>
</dbReference>
<keyword evidence="1" id="KW-0812">Transmembrane</keyword>
<feature type="transmembrane region" description="Helical" evidence="1">
    <location>
        <begin position="74"/>
        <end position="96"/>
    </location>
</feature>
<dbReference type="AlphaFoldDB" id="A0A4U2ZBE9"/>
<feature type="transmembrane region" description="Helical" evidence="1">
    <location>
        <begin position="184"/>
        <end position="208"/>
    </location>
</feature>
<feature type="transmembrane region" description="Helical" evidence="1">
    <location>
        <begin position="214"/>
        <end position="230"/>
    </location>
</feature>
<keyword evidence="1" id="KW-0472">Membrane</keyword>
<evidence type="ECO:0000313" key="3">
    <source>
        <dbReference type="EMBL" id="TKI70441.1"/>
    </source>
</evidence>
<keyword evidence="4" id="KW-1185">Reference proteome</keyword>
<evidence type="ECO:0000256" key="1">
    <source>
        <dbReference type="SAM" id="Phobius"/>
    </source>
</evidence>
<organism evidence="3 4">
    <name type="scientific">Sulfurimonas crateris</name>
    <dbReference type="NCBI Taxonomy" id="2574727"/>
    <lineage>
        <taxon>Bacteria</taxon>
        <taxon>Pseudomonadati</taxon>
        <taxon>Campylobacterota</taxon>
        <taxon>Epsilonproteobacteria</taxon>
        <taxon>Campylobacterales</taxon>
        <taxon>Sulfurimonadaceae</taxon>
        <taxon>Sulfurimonas</taxon>
    </lineage>
</organism>
<reference evidence="3 4" key="1">
    <citation type="submission" date="2019-04" db="EMBL/GenBank/DDBJ databases">
        <title>Sulfurimonas crateris sp. nov. a facultative anaerobic sulfur-oxidizing chemolithautotrophic bacterium isolated from a terrestrial mud vulcano.</title>
        <authorList>
            <person name="Ratnikova N.M."/>
            <person name="Slobodkin A.I."/>
            <person name="Merkel A.Y."/>
            <person name="Novikov A."/>
            <person name="Bonch-Osmolovskaya E.A."/>
            <person name="Slobodkina G.B."/>
        </authorList>
    </citation>
    <scope>NUCLEOTIDE SEQUENCE [LARGE SCALE GENOMIC DNA]</scope>
    <source>
        <strain evidence="3 4">SN118</strain>
    </source>
</reference>
<protein>
    <submittedName>
        <fullName evidence="3">DUF2157 domain-containing protein</fullName>
    </submittedName>
</protein>
<feature type="domain" description="DUF2157" evidence="2">
    <location>
        <begin position="59"/>
        <end position="181"/>
    </location>
</feature>
<sequence length="358" mass="41324">MNKTSTLTAQQRTDQIKSFQAELEILKDTDVVSLTAEQNEKIAKYHQNLLSNYSLEFDIDTTKNEKQLSLGMKIVSFLAALGLAFSIFFLFLQFWGDFKESTQVFILISTPTVLVFFTYYLSNKQNKDYYTKIAALLTFTTFVLNISMIAQIFNITPSPNASLIFSLFAFLLAYALNTRLLLGIGIIFFSFFLSAKVGVWGGAYWINFSNHPENFFPVALILFLLSFINHSKYTNFDVVYRYFSMFLFFLPVLILSNNGSISYINLAEDSIEGFYQVIGFAFSAFAIYIGIKKGLSEVTNMGNVFFVIFLYTKFFNWWWNWMPKYIFFLIIGISAVFILMILKRVRSELLKGKRENLL</sequence>
<gene>
    <name evidence="3" type="ORF">FCU45_03920</name>
</gene>
<dbReference type="EMBL" id="SZPX01000002">
    <property type="protein sequence ID" value="TKI70441.1"/>
    <property type="molecule type" value="Genomic_DNA"/>
</dbReference>
<name>A0A4U2ZBE9_9BACT</name>
<feature type="transmembrane region" description="Helical" evidence="1">
    <location>
        <begin position="242"/>
        <end position="261"/>
    </location>
</feature>
<dbReference type="Pfam" id="PF09925">
    <property type="entry name" value="DUF2157"/>
    <property type="match status" value="1"/>
</dbReference>
<feature type="transmembrane region" description="Helical" evidence="1">
    <location>
        <begin position="102"/>
        <end position="121"/>
    </location>
</feature>
<feature type="transmembrane region" description="Helical" evidence="1">
    <location>
        <begin position="325"/>
        <end position="342"/>
    </location>
</feature>
<keyword evidence="1" id="KW-1133">Transmembrane helix</keyword>
<dbReference type="Proteomes" id="UP000309561">
    <property type="component" value="Unassembled WGS sequence"/>
</dbReference>